<organism evidence="9 10">
    <name type="scientific">Saccharopolyspora thermophila</name>
    <dbReference type="NCBI Taxonomy" id="89367"/>
    <lineage>
        <taxon>Bacteria</taxon>
        <taxon>Bacillati</taxon>
        <taxon>Actinomycetota</taxon>
        <taxon>Actinomycetes</taxon>
        <taxon>Pseudonocardiales</taxon>
        <taxon>Pseudonocardiaceae</taxon>
        <taxon>Saccharopolyspora</taxon>
    </lineage>
</organism>
<keyword evidence="2" id="KW-1003">Cell membrane</keyword>
<gene>
    <name evidence="8" type="ORF">GCM10009545_37290</name>
    <name evidence="9" type="ORF">GCM10011581_04640</name>
</gene>
<dbReference type="EMBL" id="BMMT01000001">
    <property type="protein sequence ID" value="GGI70708.1"/>
    <property type="molecule type" value="Genomic_DNA"/>
</dbReference>
<evidence type="ECO:0000313" key="8">
    <source>
        <dbReference type="EMBL" id="GAA0531381.1"/>
    </source>
</evidence>
<keyword evidence="6" id="KW-0449">Lipoprotein</keyword>
<evidence type="ECO:0008006" key="12">
    <source>
        <dbReference type="Google" id="ProtNLM"/>
    </source>
</evidence>
<dbReference type="RefSeq" id="WP_188984843.1">
    <property type="nucleotide sequence ID" value="NZ_BAAAHC010000014.1"/>
</dbReference>
<reference evidence="9 10" key="2">
    <citation type="journal article" date="2014" name="Int. J. Syst. Evol. Microbiol.">
        <title>Complete genome sequence of Corynebacterium casei LMG S-19264T (=DSM 44701T), isolated from a smear-ripened cheese.</title>
        <authorList>
            <consortium name="US DOE Joint Genome Institute (JGI-PGF)"/>
            <person name="Walter F."/>
            <person name="Albersmeier A."/>
            <person name="Kalinowski J."/>
            <person name="Ruckert C."/>
        </authorList>
    </citation>
    <scope>NUCLEOTIDE SEQUENCE [LARGE SCALE GENOMIC DNA]</scope>
    <source>
        <strain evidence="9 10">CGMCC 4.7206</strain>
    </source>
</reference>
<evidence type="ECO:0000313" key="10">
    <source>
        <dbReference type="Proteomes" id="UP000597989"/>
    </source>
</evidence>
<dbReference type="GO" id="GO:0005886">
    <property type="term" value="C:plasma membrane"/>
    <property type="evidence" value="ECO:0007669"/>
    <property type="project" value="UniProtKB-SubCell"/>
</dbReference>
<evidence type="ECO:0000256" key="3">
    <source>
        <dbReference type="ARBA" id="ARBA00022729"/>
    </source>
</evidence>
<evidence type="ECO:0000256" key="2">
    <source>
        <dbReference type="ARBA" id="ARBA00022475"/>
    </source>
</evidence>
<reference evidence="11" key="3">
    <citation type="journal article" date="2019" name="Int. J. Syst. Evol. Microbiol.">
        <title>The Global Catalogue of Microorganisms (GCM) 10K type strain sequencing project: providing services to taxonomists for standard genome sequencing and annotation.</title>
        <authorList>
            <consortium name="The Broad Institute Genomics Platform"/>
            <consortium name="The Broad Institute Genome Sequencing Center for Infectious Disease"/>
            <person name="Wu L."/>
            <person name="Ma J."/>
        </authorList>
    </citation>
    <scope>NUCLEOTIDE SEQUENCE [LARGE SCALE GENOMIC DNA]</scope>
    <source>
        <strain evidence="11">JCM 10664</strain>
    </source>
</reference>
<name>A0A917N8J4_9PSEU</name>
<evidence type="ECO:0000256" key="4">
    <source>
        <dbReference type="ARBA" id="ARBA00023136"/>
    </source>
</evidence>
<evidence type="ECO:0000313" key="11">
    <source>
        <dbReference type="Proteomes" id="UP001500220"/>
    </source>
</evidence>
<dbReference type="Proteomes" id="UP000597989">
    <property type="component" value="Unassembled WGS sequence"/>
</dbReference>
<dbReference type="Pfam" id="PF16708">
    <property type="entry name" value="LppA"/>
    <property type="match status" value="1"/>
</dbReference>
<evidence type="ECO:0000256" key="1">
    <source>
        <dbReference type="ARBA" id="ARBA00004193"/>
    </source>
</evidence>
<dbReference type="PROSITE" id="PS51257">
    <property type="entry name" value="PROKAR_LIPOPROTEIN"/>
    <property type="match status" value="1"/>
</dbReference>
<reference evidence="8" key="1">
    <citation type="journal article" date="2014" name="Int. J. Syst. Evol. Microbiol.">
        <title>Complete genome of a new Firmicutes species belonging to the dominant human colonic microbiota ('Ruminococcus bicirculans') reveals two chromosomes and a selective capacity to utilize plant glucans.</title>
        <authorList>
            <consortium name="NISC Comparative Sequencing Program"/>
            <person name="Wegmann U."/>
            <person name="Louis P."/>
            <person name="Goesmann A."/>
            <person name="Henrissat B."/>
            <person name="Duncan S.H."/>
            <person name="Flint H.J."/>
        </authorList>
    </citation>
    <scope>NUCLEOTIDE SEQUENCE</scope>
    <source>
        <strain evidence="8">JCM 10664</strain>
    </source>
</reference>
<keyword evidence="3 7" id="KW-0732">Signal</keyword>
<dbReference type="EMBL" id="BAAAHC010000014">
    <property type="protein sequence ID" value="GAA0531381.1"/>
    <property type="molecule type" value="Genomic_DNA"/>
</dbReference>
<feature type="signal peptide" evidence="7">
    <location>
        <begin position="1"/>
        <end position="18"/>
    </location>
</feature>
<comment type="caution">
    <text evidence="9">The sequence shown here is derived from an EMBL/GenBank/DDBJ whole genome shotgun (WGS) entry which is preliminary data.</text>
</comment>
<feature type="chain" id="PRO_5039466231" description="LppA-like lipoprotein" evidence="7">
    <location>
        <begin position="19"/>
        <end position="174"/>
    </location>
</feature>
<evidence type="ECO:0000256" key="7">
    <source>
        <dbReference type="SAM" id="SignalP"/>
    </source>
</evidence>
<dbReference type="InterPro" id="IPR032018">
    <property type="entry name" value="LppA/LppB/LprP"/>
</dbReference>
<evidence type="ECO:0000256" key="5">
    <source>
        <dbReference type="ARBA" id="ARBA00023139"/>
    </source>
</evidence>
<comment type="subcellular location">
    <subcellularLocation>
        <location evidence="1">Cell membrane</location>
        <topology evidence="1">Lipid-anchor</topology>
    </subcellularLocation>
</comment>
<reference evidence="9" key="4">
    <citation type="submission" date="2020-09" db="EMBL/GenBank/DDBJ databases">
        <authorList>
            <person name="Sun Q."/>
            <person name="Zhou Y."/>
        </authorList>
    </citation>
    <scope>NUCLEOTIDE SEQUENCE</scope>
    <source>
        <strain evidence="9">CGMCC 4.7206</strain>
    </source>
</reference>
<accession>A0A917N8J4</accession>
<keyword evidence="11" id="KW-1185">Reference proteome</keyword>
<protein>
    <recommendedName>
        <fullName evidence="12">LppA-like lipoprotein</fullName>
    </recommendedName>
</protein>
<reference evidence="8" key="5">
    <citation type="submission" date="2023-12" db="EMBL/GenBank/DDBJ databases">
        <authorList>
            <person name="Sun Q."/>
            <person name="Inoue M."/>
        </authorList>
    </citation>
    <scope>NUCLEOTIDE SEQUENCE</scope>
    <source>
        <strain evidence="8">JCM 10664</strain>
    </source>
</reference>
<dbReference type="AlphaFoldDB" id="A0A917N8J4"/>
<sequence>MRKLVLLALCALLAVGCADQPGDPLDDGEEVDAQTLQQRPSMEEVTARYEQMQQKLRDRLSADLGLTTAWVDDGESGSSGCKEAPDVPGAEKHSLNIWTYHGNIPDSQWPQAQRIATEVAGEYGFGAPEVILDRPGEHNIVLHDSFGADLDFATSTNTIMRVHTGCHLLQSAKG</sequence>
<keyword evidence="5" id="KW-0564">Palmitate</keyword>
<proteinExistence type="predicted"/>
<evidence type="ECO:0000313" key="9">
    <source>
        <dbReference type="EMBL" id="GGI70708.1"/>
    </source>
</evidence>
<dbReference type="Gene3D" id="3.30.2030.20">
    <property type="match status" value="1"/>
</dbReference>
<dbReference type="Proteomes" id="UP001500220">
    <property type="component" value="Unassembled WGS sequence"/>
</dbReference>
<evidence type="ECO:0000256" key="6">
    <source>
        <dbReference type="ARBA" id="ARBA00023288"/>
    </source>
</evidence>
<keyword evidence="4" id="KW-0472">Membrane</keyword>